<dbReference type="InterPro" id="IPR014347">
    <property type="entry name" value="Tautomerase/MIF_sf"/>
</dbReference>
<reference evidence="5" key="1">
    <citation type="submission" date="2017-05" db="EMBL/GenBank/DDBJ databases">
        <title>Complete and WGS of Bordetella genogroups.</title>
        <authorList>
            <person name="Spilker T."/>
            <person name="Lipuma J."/>
        </authorList>
    </citation>
    <scope>NUCLEOTIDE SEQUENCE [LARGE SCALE GENOMIC DNA]</scope>
    <source>
        <strain evidence="5">AU16122</strain>
    </source>
</reference>
<dbReference type="Pfam" id="PF01361">
    <property type="entry name" value="Tautomerase"/>
    <property type="match status" value="2"/>
</dbReference>
<dbReference type="PANTHER" id="PTHR35530:SF1">
    <property type="entry name" value="2-HYDROXYMUCONATE TAUTOMERASE"/>
    <property type="match status" value="1"/>
</dbReference>
<organism evidence="4 5">
    <name type="scientific">Bordetella genomosp. 10</name>
    <dbReference type="NCBI Taxonomy" id="1416804"/>
    <lineage>
        <taxon>Bacteria</taxon>
        <taxon>Pseudomonadati</taxon>
        <taxon>Pseudomonadota</taxon>
        <taxon>Betaproteobacteria</taxon>
        <taxon>Burkholderiales</taxon>
        <taxon>Alcaligenaceae</taxon>
        <taxon>Bordetella</taxon>
    </lineage>
</organism>
<dbReference type="EMBL" id="NEVM01000005">
    <property type="protein sequence ID" value="OZI30350.1"/>
    <property type="molecule type" value="Genomic_DNA"/>
</dbReference>
<feature type="domain" description="4-oxalocrotonate tautomerase-like" evidence="3">
    <location>
        <begin position="2"/>
        <end position="56"/>
    </location>
</feature>
<dbReference type="RefSeq" id="WP_094854777.1">
    <property type="nucleotide sequence ID" value="NZ_NEVM01000005.1"/>
</dbReference>
<accession>A0A261S0M7</accession>
<dbReference type="Gene3D" id="3.30.429.10">
    <property type="entry name" value="Macrophage Migration Inhibitory Factor"/>
    <property type="match status" value="2"/>
</dbReference>
<comment type="caution">
    <text evidence="4">The sequence shown here is derived from an EMBL/GenBank/DDBJ whole genome shotgun (WGS) entry which is preliminary data.</text>
</comment>
<dbReference type="AlphaFoldDB" id="A0A261S0M7"/>
<evidence type="ECO:0000313" key="5">
    <source>
        <dbReference type="Proteomes" id="UP000216020"/>
    </source>
</evidence>
<protein>
    <submittedName>
        <fullName evidence="4">4-oxalocrotonate tautomerase</fullName>
    </submittedName>
</protein>
<dbReference type="SUPFAM" id="SSF55331">
    <property type="entry name" value="Tautomerase/MIF"/>
    <property type="match status" value="1"/>
</dbReference>
<dbReference type="GO" id="GO:0016853">
    <property type="term" value="F:isomerase activity"/>
    <property type="evidence" value="ECO:0007669"/>
    <property type="project" value="UniProtKB-KW"/>
</dbReference>
<dbReference type="PANTHER" id="PTHR35530">
    <property type="entry name" value="TAUTOMERASE-RELATED"/>
    <property type="match status" value="1"/>
</dbReference>
<proteinExistence type="inferred from homology"/>
<comment type="similarity">
    <text evidence="1">Belongs to the 4-oxalocrotonate tautomerase family.</text>
</comment>
<keyword evidence="2" id="KW-0413">Isomerase</keyword>
<name>A0A261S0M7_9BORD</name>
<dbReference type="Proteomes" id="UP000216020">
    <property type="component" value="Unassembled WGS sequence"/>
</dbReference>
<evidence type="ECO:0000313" key="4">
    <source>
        <dbReference type="EMBL" id="OZI30350.1"/>
    </source>
</evidence>
<sequence length="124" mass="12869">MPIIHAHITAGPSAQQKTAFMRTASQAVVDSLGAPLSSVRLMLHEVAREHIMVGGETGNDSVVFHVHLIVGRTEAQKQALFTALTQAAGSALGIDGANVRVVLQDVPNTDMGMANGASAKSTGR</sequence>
<dbReference type="OrthoDB" id="8527422at2"/>
<evidence type="ECO:0000256" key="2">
    <source>
        <dbReference type="ARBA" id="ARBA00023235"/>
    </source>
</evidence>
<keyword evidence="5" id="KW-1185">Reference proteome</keyword>
<dbReference type="InterPro" id="IPR004370">
    <property type="entry name" value="4-OT-like_dom"/>
</dbReference>
<feature type="domain" description="4-oxalocrotonate tautomerase-like" evidence="3">
    <location>
        <begin position="65"/>
        <end position="114"/>
    </location>
</feature>
<evidence type="ECO:0000259" key="3">
    <source>
        <dbReference type="Pfam" id="PF01361"/>
    </source>
</evidence>
<gene>
    <name evidence="4" type="ORF">CAL29_20125</name>
</gene>
<evidence type="ECO:0000256" key="1">
    <source>
        <dbReference type="ARBA" id="ARBA00006723"/>
    </source>
</evidence>